<name>A0A3M6TVY4_POCDA</name>
<comment type="caution">
    <text evidence="1">The sequence shown here is derived from an EMBL/GenBank/DDBJ whole genome shotgun (WGS) entry which is preliminary data.</text>
</comment>
<proteinExistence type="predicted"/>
<evidence type="ECO:0000313" key="2">
    <source>
        <dbReference type="Proteomes" id="UP000275408"/>
    </source>
</evidence>
<sequence>TMKNGNGMYRKLQNFVNREIKSSKSNYYCNLIEESKGNSSMVWKAVNEASSCNVSSSILQYIIASGVQYNDPKSIATVLNDYFASVGRLLAEKFSRSLNHVNPAKLNVSEPVMVSFELRTHLLPYNACLLYYKSLVLPILDYADMVWGDKDNTVLMNNLQVLQNKAAKLVLDKPLYSSATDALNQLSWLNLKQRRHFHRCLYVYKCVNGITSHKLELSKNSNVHRYNTCCKDHLKLSSVKQNWGKQRTCYHAFKDWNALESDLKNSGTICQFRNNFLKSFNL</sequence>
<protein>
    <submittedName>
        <fullName evidence="1">Uncharacterized protein</fullName>
    </submittedName>
</protein>
<organism evidence="1 2">
    <name type="scientific">Pocillopora damicornis</name>
    <name type="common">Cauliflower coral</name>
    <name type="synonym">Millepora damicornis</name>
    <dbReference type="NCBI Taxonomy" id="46731"/>
    <lineage>
        <taxon>Eukaryota</taxon>
        <taxon>Metazoa</taxon>
        <taxon>Cnidaria</taxon>
        <taxon>Anthozoa</taxon>
        <taxon>Hexacorallia</taxon>
        <taxon>Scleractinia</taxon>
        <taxon>Astrocoeniina</taxon>
        <taxon>Pocilloporidae</taxon>
        <taxon>Pocillopora</taxon>
    </lineage>
</organism>
<gene>
    <name evidence="1" type="ORF">pdam_00012946</name>
</gene>
<dbReference type="EMBL" id="RCHS01002816">
    <property type="protein sequence ID" value="RMX45550.1"/>
    <property type="molecule type" value="Genomic_DNA"/>
</dbReference>
<dbReference type="OrthoDB" id="5982559at2759"/>
<dbReference type="Proteomes" id="UP000275408">
    <property type="component" value="Unassembled WGS sequence"/>
</dbReference>
<accession>A0A3M6TVY4</accession>
<reference evidence="1 2" key="1">
    <citation type="journal article" date="2018" name="Sci. Rep.">
        <title>Comparative analysis of the Pocillopora damicornis genome highlights role of immune system in coral evolution.</title>
        <authorList>
            <person name="Cunning R."/>
            <person name="Bay R.A."/>
            <person name="Gillette P."/>
            <person name="Baker A.C."/>
            <person name="Traylor-Knowles N."/>
        </authorList>
    </citation>
    <scope>NUCLEOTIDE SEQUENCE [LARGE SCALE GENOMIC DNA]</scope>
    <source>
        <strain evidence="1">RSMAS</strain>
        <tissue evidence="1">Whole animal</tissue>
    </source>
</reference>
<feature type="non-terminal residue" evidence="1">
    <location>
        <position position="1"/>
    </location>
</feature>
<evidence type="ECO:0000313" key="1">
    <source>
        <dbReference type="EMBL" id="RMX45550.1"/>
    </source>
</evidence>
<keyword evidence="2" id="KW-1185">Reference proteome</keyword>
<dbReference type="AlphaFoldDB" id="A0A3M6TVY4"/>